<feature type="chain" id="PRO_5009240513" evidence="1">
    <location>
        <begin position="26"/>
        <end position="430"/>
    </location>
</feature>
<accession>A0A1G6Y9U4</accession>
<dbReference type="AlphaFoldDB" id="A0A1G6Y9U4"/>
<keyword evidence="3" id="KW-1185">Reference proteome</keyword>
<dbReference type="PROSITE" id="PS51257">
    <property type="entry name" value="PROKAR_LIPOPROTEIN"/>
    <property type="match status" value="1"/>
</dbReference>
<dbReference type="PANTHER" id="PTHR43649:SF11">
    <property type="entry name" value="ABC TRANSPORTER SUBSTRATE-BINDING PROTEIN YESO-RELATED"/>
    <property type="match status" value="1"/>
</dbReference>
<dbReference type="Pfam" id="PF13416">
    <property type="entry name" value="SBP_bac_8"/>
    <property type="match status" value="1"/>
</dbReference>
<dbReference type="STRING" id="675864.SAMN04489747_1940"/>
<dbReference type="PROSITE" id="PS51318">
    <property type="entry name" value="TAT"/>
    <property type="match status" value="1"/>
</dbReference>
<name>A0A1G6Y9U4_9ACTN</name>
<gene>
    <name evidence="2" type="ORF">SAMN04489747_1940</name>
</gene>
<evidence type="ECO:0000256" key="1">
    <source>
        <dbReference type="SAM" id="SignalP"/>
    </source>
</evidence>
<keyword evidence="1" id="KW-0732">Signal</keyword>
<feature type="signal peptide" evidence="1">
    <location>
        <begin position="1"/>
        <end position="25"/>
    </location>
</feature>
<sequence>MTMSRRALLGGAGGLALGLGAGACAAPGTGDASSPGAAELRMGWWGNQTRTELTNQVIGAYQDATPGVTVAGEPAEWAGYWDRLATQTAANNAPDVIQMDLKYLRQYADRGALLPLDQAGVGTADFAEGTLDPGRTPDGLMGVNAGVNVMLVAANPAVFEQLGVELPDDETWTWEEWAALSAEITAKGDGIIGSSDPTLYDLGFWMWMRQRGGDLYTQDGLGFDAADAQEFFELSRQWELDGVIPEVGVSSDDIVAPLADRLFTQGRTAMSVYWSNQVLSLETASGADLRLLRFPSMTGRAADAQLFYNVSMMWSVPARSKEPEAAAAFVDFLVNDPRAADVLVAERGMPASTVMRERVEPALSPSDVKAAAYLERVEPDLTPPSPAPPAGLGDISLPQTRYLQDVRFGRSDPATAAQAYVAELTSMIVR</sequence>
<dbReference type="Proteomes" id="UP000198546">
    <property type="component" value="Chromosome i"/>
</dbReference>
<dbReference type="InterPro" id="IPR006059">
    <property type="entry name" value="SBP"/>
</dbReference>
<dbReference type="SUPFAM" id="SSF53850">
    <property type="entry name" value="Periplasmic binding protein-like II"/>
    <property type="match status" value="1"/>
</dbReference>
<evidence type="ECO:0000313" key="2">
    <source>
        <dbReference type="EMBL" id="SDD87072.1"/>
    </source>
</evidence>
<dbReference type="Gene3D" id="3.40.190.10">
    <property type="entry name" value="Periplasmic binding protein-like II"/>
    <property type="match status" value="2"/>
</dbReference>
<reference evidence="2 3" key="1">
    <citation type="submission" date="2016-10" db="EMBL/GenBank/DDBJ databases">
        <authorList>
            <person name="de Groot N.N."/>
        </authorList>
    </citation>
    <scope>NUCLEOTIDE SEQUENCE [LARGE SCALE GENOMIC DNA]</scope>
    <source>
        <strain evidence="2 3">MON 2.2</strain>
    </source>
</reference>
<dbReference type="InterPro" id="IPR006311">
    <property type="entry name" value="TAT_signal"/>
</dbReference>
<dbReference type="InterPro" id="IPR050490">
    <property type="entry name" value="Bact_solute-bd_prot1"/>
</dbReference>
<organism evidence="2 3">
    <name type="scientific">Auraticoccus monumenti</name>
    <dbReference type="NCBI Taxonomy" id="675864"/>
    <lineage>
        <taxon>Bacteria</taxon>
        <taxon>Bacillati</taxon>
        <taxon>Actinomycetota</taxon>
        <taxon>Actinomycetes</taxon>
        <taxon>Propionibacteriales</taxon>
        <taxon>Propionibacteriaceae</taxon>
        <taxon>Auraticoccus</taxon>
    </lineage>
</organism>
<evidence type="ECO:0000313" key="3">
    <source>
        <dbReference type="Proteomes" id="UP000198546"/>
    </source>
</evidence>
<protein>
    <submittedName>
        <fullName evidence="2">Carbohydrate ABC transporter substrate-binding protein, CUT1 family</fullName>
    </submittedName>
</protein>
<dbReference type="EMBL" id="LT629688">
    <property type="protein sequence ID" value="SDD87072.1"/>
    <property type="molecule type" value="Genomic_DNA"/>
</dbReference>
<dbReference type="PANTHER" id="PTHR43649">
    <property type="entry name" value="ARABINOSE-BINDING PROTEIN-RELATED"/>
    <property type="match status" value="1"/>
</dbReference>
<proteinExistence type="predicted"/>